<name>U6LKS4_9EIME</name>
<keyword evidence="4" id="KW-1185">Reference proteome</keyword>
<feature type="chain" id="PRO_5004672629" evidence="2">
    <location>
        <begin position="21"/>
        <end position="217"/>
    </location>
</feature>
<dbReference type="VEuPathDB" id="ToxoDB:EBH_0084430"/>
<evidence type="ECO:0000313" key="4">
    <source>
        <dbReference type="Proteomes" id="UP000030750"/>
    </source>
</evidence>
<feature type="signal peptide" evidence="2">
    <location>
        <begin position="1"/>
        <end position="20"/>
    </location>
</feature>
<dbReference type="EMBL" id="HG711905">
    <property type="protein sequence ID" value="CDJ49873.1"/>
    <property type="molecule type" value="Genomic_DNA"/>
</dbReference>
<gene>
    <name evidence="3" type="ORF">EBH_0084430</name>
</gene>
<feature type="region of interest" description="Disordered" evidence="1">
    <location>
        <begin position="132"/>
        <end position="159"/>
    </location>
</feature>
<protein>
    <submittedName>
        <fullName evidence="3">Uncharacterized protein</fullName>
    </submittedName>
</protein>
<evidence type="ECO:0000313" key="3">
    <source>
        <dbReference type="EMBL" id="CDJ49873.1"/>
    </source>
</evidence>
<proteinExistence type="predicted"/>
<evidence type="ECO:0000256" key="2">
    <source>
        <dbReference type="SAM" id="SignalP"/>
    </source>
</evidence>
<evidence type="ECO:0000256" key="1">
    <source>
        <dbReference type="SAM" id="MobiDB-lite"/>
    </source>
</evidence>
<organism evidence="3 4">
    <name type="scientific">Eimeria brunetti</name>
    <dbReference type="NCBI Taxonomy" id="51314"/>
    <lineage>
        <taxon>Eukaryota</taxon>
        <taxon>Sar</taxon>
        <taxon>Alveolata</taxon>
        <taxon>Apicomplexa</taxon>
        <taxon>Conoidasida</taxon>
        <taxon>Coccidia</taxon>
        <taxon>Eucoccidiorida</taxon>
        <taxon>Eimeriorina</taxon>
        <taxon>Eimeriidae</taxon>
        <taxon>Eimeria</taxon>
    </lineage>
</organism>
<dbReference type="AlphaFoldDB" id="U6LKS4"/>
<accession>U6LKS4</accession>
<dbReference type="Proteomes" id="UP000030750">
    <property type="component" value="Unassembled WGS sequence"/>
</dbReference>
<reference evidence="3" key="2">
    <citation type="submission" date="2013-10" db="EMBL/GenBank/DDBJ databases">
        <authorList>
            <person name="Aslett M."/>
        </authorList>
    </citation>
    <scope>NUCLEOTIDE SEQUENCE [LARGE SCALE GENOMIC DNA]</scope>
    <source>
        <strain evidence="3">Houghton</strain>
    </source>
</reference>
<reference evidence="3" key="1">
    <citation type="submission" date="2013-10" db="EMBL/GenBank/DDBJ databases">
        <title>Genomic analysis of the causative agents of coccidiosis in chickens.</title>
        <authorList>
            <person name="Reid A.J."/>
            <person name="Blake D."/>
            <person name="Billington K."/>
            <person name="Browne H."/>
            <person name="Dunn M."/>
            <person name="Hung S."/>
            <person name="Kawahara F."/>
            <person name="Miranda-Saavedra D."/>
            <person name="Mourier T."/>
            <person name="Nagra H."/>
            <person name="Otto T.D."/>
            <person name="Rawlings N."/>
            <person name="Sanchez A."/>
            <person name="Sanders M."/>
            <person name="Subramaniam C."/>
            <person name="Tay Y."/>
            <person name="Dear P."/>
            <person name="Doerig C."/>
            <person name="Gruber A."/>
            <person name="Parkinson J."/>
            <person name="Shirley M."/>
            <person name="Wan K.L."/>
            <person name="Berriman M."/>
            <person name="Tomley F."/>
            <person name="Pain A."/>
        </authorList>
    </citation>
    <scope>NUCLEOTIDE SEQUENCE [LARGE SCALE GENOMIC DNA]</scope>
    <source>
        <strain evidence="3">Houghton</strain>
    </source>
</reference>
<sequence>MLVGSYKGLILLQAFALLWGSSEWDSSIRSSISSSISSSKGSSTGSSKSSSRKEAVSYKGMILVHLFAFFWGIGECYSSIRSSISSSISSSKGSSKGSSKSSSRKEAGCFLQGHDFVAFVCIFLGHRRVLQQHPQQHQQQHQQQQGHQQQQEQQHPQQQEAGCFLQGHDFVAFVCIFLGHRRVLRIRARRSRRSNSTKPPTLDAGGTLHALSLATPI</sequence>
<keyword evidence="2" id="KW-0732">Signal</keyword>